<dbReference type="Proteomes" id="UP000011116">
    <property type="component" value="Chromosome 7H"/>
</dbReference>
<proteinExistence type="predicted"/>
<sequence>MRITATGCSTTTTSTTALTKLSVADTEEKAHLLQTCMTGGEGAATASFTHQAADTEVQARLLQSLQRSFTFRAWLFAESGGHYFDPLTDSSS</sequence>
<reference evidence="1" key="2">
    <citation type="submission" date="2020-10" db="EMBL/GenBank/DDBJ databases">
        <authorList>
            <person name="Scholz U."/>
            <person name="Mascher M."/>
            <person name="Fiebig A."/>
        </authorList>
    </citation>
    <scope>NUCLEOTIDE SEQUENCE [LARGE SCALE GENOMIC DNA]</scope>
    <source>
        <strain evidence="1">cv. Morex</strain>
    </source>
</reference>
<keyword evidence="2" id="KW-1185">Reference proteome</keyword>
<dbReference type="EnsemblPlants" id="HORVU.MOREX.r3.7HG0697940.1">
    <property type="protein sequence ID" value="HORVU.MOREX.r3.7HG0697940.1.CDS1"/>
    <property type="gene ID" value="HORVU.MOREX.r3.7HG0697940"/>
</dbReference>
<name>A0A287WSF7_HORVV</name>
<reference evidence="2" key="1">
    <citation type="journal article" date="2012" name="Nature">
        <title>A physical, genetic and functional sequence assembly of the barley genome.</title>
        <authorList>
            <consortium name="The International Barley Genome Sequencing Consortium"/>
            <person name="Mayer K.F."/>
            <person name="Waugh R."/>
            <person name="Brown J.W."/>
            <person name="Schulman A."/>
            <person name="Langridge P."/>
            <person name="Platzer M."/>
            <person name="Fincher G.B."/>
            <person name="Muehlbauer G.J."/>
            <person name="Sato K."/>
            <person name="Close T.J."/>
            <person name="Wise R.P."/>
            <person name="Stein N."/>
        </authorList>
    </citation>
    <scope>NUCLEOTIDE SEQUENCE [LARGE SCALE GENOMIC DNA]</scope>
    <source>
        <strain evidence="2">cv. Morex</strain>
    </source>
</reference>
<evidence type="ECO:0000313" key="2">
    <source>
        <dbReference type="Proteomes" id="UP000011116"/>
    </source>
</evidence>
<dbReference type="Gramene" id="HORVU.MOREX.r2.7HG0579130.1">
    <property type="protein sequence ID" value="HORVU.MOREX.r2.7HG0579130.1.CDS.1"/>
    <property type="gene ID" value="HORVU.MOREX.r2.7HG0579130"/>
</dbReference>
<dbReference type="AlphaFoldDB" id="A0A287WSF7"/>
<dbReference type="PaxDb" id="4513-MLOC_27292.1"/>
<evidence type="ECO:0000313" key="1">
    <source>
        <dbReference type="EnsemblPlants" id="HORVU.MOREX.r3.7HG0697940.1.CDS1"/>
    </source>
</evidence>
<dbReference type="Gramene" id="HORVU.MOREX.r3.7HG0697940.1">
    <property type="protein sequence ID" value="HORVU.MOREX.r3.7HG0697940.1.CDS1"/>
    <property type="gene ID" value="HORVU.MOREX.r3.7HG0697940"/>
</dbReference>
<protein>
    <submittedName>
        <fullName evidence="1">Uncharacterized protein</fullName>
    </submittedName>
</protein>
<reference evidence="1" key="3">
    <citation type="submission" date="2022-01" db="UniProtKB">
        <authorList>
            <consortium name="EnsemblPlants"/>
        </authorList>
    </citation>
    <scope>IDENTIFICATION</scope>
    <source>
        <strain evidence="1">subsp. vulgare</strain>
    </source>
</reference>
<accession>A0A287WSF7</accession>
<organism evidence="1 2">
    <name type="scientific">Hordeum vulgare subsp. vulgare</name>
    <name type="common">Domesticated barley</name>
    <dbReference type="NCBI Taxonomy" id="112509"/>
    <lineage>
        <taxon>Eukaryota</taxon>
        <taxon>Viridiplantae</taxon>
        <taxon>Streptophyta</taxon>
        <taxon>Embryophyta</taxon>
        <taxon>Tracheophyta</taxon>
        <taxon>Spermatophyta</taxon>
        <taxon>Magnoliopsida</taxon>
        <taxon>Liliopsida</taxon>
        <taxon>Poales</taxon>
        <taxon>Poaceae</taxon>
        <taxon>BOP clade</taxon>
        <taxon>Pooideae</taxon>
        <taxon>Triticodae</taxon>
        <taxon>Triticeae</taxon>
        <taxon>Hordeinae</taxon>
        <taxon>Hordeum</taxon>
    </lineage>
</organism>